<feature type="region of interest" description="Disordered" evidence="1">
    <location>
        <begin position="27"/>
        <end position="46"/>
    </location>
</feature>
<sequence length="123" mass="13684">MRFLDSGNAHEWAGTFTADGVFLANAHPEPQSGREAIRTAAEKTSAQLAEQGIQRRHWLGMLEVEEREDGSVEAHTYALIINTVQGGKPEVLLSCSCDDVLVREGDGQLRVKHRQVYRDDLPK</sequence>
<dbReference type="AlphaFoldDB" id="D6MSU8"/>
<feature type="domain" description="SnoaL-like" evidence="2">
    <location>
        <begin position="1"/>
        <end position="114"/>
    </location>
</feature>
<accession>D6MSU8</accession>
<organism evidence="3">
    <name type="scientific">Streptomyces sp. SF2575</name>
    <dbReference type="NCBI Taxonomy" id="746675"/>
    <lineage>
        <taxon>Bacteria</taxon>
        <taxon>Bacillati</taxon>
        <taxon>Actinomycetota</taxon>
        <taxon>Actinomycetes</taxon>
        <taxon>Kitasatosporales</taxon>
        <taxon>Streptomycetaceae</taxon>
        <taxon>Streptomyces</taxon>
    </lineage>
</organism>
<dbReference type="EMBL" id="GQ409537">
    <property type="protein sequence ID" value="ADE34486.1"/>
    <property type="molecule type" value="Genomic_DNA"/>
</dbReference>
<dbReference type="SUPFAM" id="SSF54427">
    <property type="entry name" value="NTF2-like"/>
    <property type="match status" value="1"/>
</dbReference>
<gene>
    <name evidence="3" type="primary">ssfY4</name>
</gene>
<evidence type="ECO:0000256" key="1">
    <source>
        <dbReference type="SAM" id="MobiDB-lite"/>
    </source>
</evidence>
<reference evidence="3" key="1">
    <citation type="journal article" date="2009" name="J. Am. Chem. Soc.">
        <title>Biochemical analysis of the biosynthetic pathway of an anticancer tetracycline SF2575.</title>
        <authorList>
            <person name="Pickens L.B."/>
            <person name="Kim W."/>
            <person name="Wang P."/>
            <person name="Zhou H."/>
            <person name="Watanabe K."/>
            <person name="Gomi S."/>
            <person name="Tang Y."/>
        </authorList>
    </citation>
    <scope>NUCLEOTIDE SEQUENCE</scope>
    <source>
        <strain evidence="3">SF2575</strain>
    </source>
</reference>
<dbReference type="InterPro" id="IPR037401">
    <property type="entry name" value="SnoaL-like"/>
</dbReference>
<name>D6MSU8_9ACTN</name>
<dbReference type="Pfam" id="PF13577">
    <property type="entry name" value="SnoaL_4"/>
    <property type="match status" value="1"/>
</dbReference>
<dbReference type="InterPro" id="IPR032710">
    <property type="entry name" value="NTF2-like_dom_sf"/>
</dbReference>
<dbReference type="Gene3D" id="3.10.450.50">
    <property type="match status" value="1"/>
</dbReference>
<proteinExistence type="predicted"/>
<evidence type="ECO:0000259" key="2">
    <source>
        <dbReference type="Pfam" id="PF13577"/>
    </source>
</evidence>
<evidence type="ECO:0000313" key="3">
    <source>
        <dbReference type="EMBL" id="ADE34486.1"/>
    </source>
</evidence>
<protein>
    <submittedName>
        <fullName evidence="3">SsfY4</fullName>
    </submittedName>
</protein>